<organism evidence="1 2">
    <name type="scientific">Sedimentitalea nanhaiensis</name>
    <dbReference type="NCBI Taxonomy" id="999627"/>
    <lineage>
        <taxon>Bacteria</taxon>
        <taxon>Pseudomonadati</taxon>
        <taxon>Pseudomonadota</taxon>
        <taxon>Alphaproteobacteria</taxon>
        <taxon>Rhodobacterales</taxon>
        <taxon>Paracoccaceae</taxon>
        <taxon>Sedimentitalea</taxon>
    </lineage>
</organism>
<dbReference type="RefSeq" id="WP_027260420.1">
    <property type="nucleotide sequence ID" value="NZ_FPAW01000036.1"/>
</dbReference>
<protein>
    <submittedName>
        <fullName evidence="1">Zn-dependent dipeptidase, dipeptidase homolog</fullName>
    </submittedName>
</protein>
<dbReference type="InterPro" id="IPR008257">
    <property type="entry name" value="Pept_M19"/>
</dbReference>
<dbReference type="OrthoDB" id="9804920at2"/>
<dbReference type="PROSITE" id="PS51365">
    <property type="entry name" value="RENAL_DIPEPTIDASE_2"/>
    <property type="match status" value="1"/>
</dbReference>
<dbReference type="GO" id="GO:0006508">
    <property type="term" value="P:proteolysis"/>
    <property type="evidence" value="ECO:0007669"/>
    <property type="project" value="InterPro"/>
</dbReference>
<dbReference type="Pfam" id="PF01244">
    <property type="entry name" value="Peptidase_M19"/>
    <property type="match status" value="1"/>
</dbReference>
<dbReference type="PANTHER" id="PTHR10443">
    <property type="entry name" value="MICROSOMAL DIPEPTIDASE"/>
    <property type="match status" value="1"/>
</dbReference>
<evidence type="ECO:0000313" key="2">
    <source>
        <dbReference type="Proteomes" id="UP000182466"/>
    </source>
</evidence>
<dbReference type="GO" id="GO:0070573">
    <property type="term" value="F:metallodipeptidase activity"/>
    <property type="evidence" value="ECO:0007669"/>
    <property type="project" value="InterPro"/>
</dbReference>
<dbReference type="STRING" id="999627.SAMN05216236_13622"/>
<gene>
    <name evidence="1" type="ORF">SAMN05216236_13622</name>
</gene>
<name>A0A1I7DW44_9RHOB</name>
<evidence type="ECO:0000313" key="1">
    <source>
        <dbReference type="EMBL" id="SFU15917.1"/>
    </source>
</evidence>
<dbReference type="eggNOG" id="COG2355">
    <property type="taxonomic scope" value="Bacteria"/>
</dbReference>
<accession>A0A1I7DW44</accession>
<dbReference type="EMBL" id="FPAW01000036">
    <property type="protein sequence ID" value="SFU15917.1"/>
    <property type="molecule type" value="Genomic_DNA"/>
</dbReference>
<proteinExistence type="predicted"/>
<dbReference type="SUPFAM" id="SSF51556">
    <property type="entry name" value="Metallo-dependent hydrolases"/>
    <property type="match status" value="1"/>
</dbReference>
<sequence>MSLLIDGLQYANWSEKIFRQMREGGVDAVHVTITYHETFRETVLVIERWNRWFEMYPDLIFQGRTAADVTLARETGRTAIFFGSQNPSCIEDDIGLVEVLHTLGLRFMQLTYNNQSLLASGCYEDEDTGLTRMGRAVVTEMNRVGLVVDMSHSGERSTFEAIEHSTRPIAITHANPASWHAALRNKSDDLLQALGESGGILGLSAYPHHLKDGTACSLQSWCDMAALAVDLVGPNGVGIGTDLCQDQPDSIVEWMRVGRWTKTIDYGEGSADAPGFPAMPDWFHDNRDLAAIRKGLRAAGLDEATSDGVMGENWHAFFDRSFGAQTMQSAKSNRAAE</sequence>
<dbReference type="Gene3D" id="3.20.20.140">
    <property type="entry name" value="Metal-dependent hydrolases"/>
    <property type="match status" value="1"/>
</dbReference>
<dbReference type="PANTHER" id="PTHR10443:SF12">
    <property type="entry name" value="DIPEPTIDASE"/>
    <property type="match status" value="1"/>
</dbReference>
<keyword evidence="2" id="KW-1185">Reference proteome</keyword>
<dbReference type="Proteomes" id="UP000182466">
    <property type="component" value="Unassembled WGS sequence"/>
</dbReference>
<reference evidence="1 2" key="1">
    <citation type="submission" date="2016-10" db="EMBL/GenBank/DDBJ databases">
        <authorList>
            <person name="de Groot N.N."/>
        </authorList>
    </citation>
    <scope>NUCLEOTIDE SEQUENCE [LARGE SCALE GENOMIC DNA]</scope>
    <source>
        <strain evidence="1 2">CGMCC 1.10959</strain>
    </source>
</reference>
<dbReference type="AlphaFoldDB" id="A0A1I7DW44"/>
<dbReference type="InterPro" id="IPR032466">
    <property type="entry name" value="Metal_Hydrolase"/>
</dbReference>